<evidence type="ECO:0000313" key="10">
    <source>
        <dbReference type="EMBL" id="MBF0971197.1"/>
    </source>
</evidence>
<dbReference type="InterPro" id="IPR025896">
    <property type="entry name" value="Spi_Prtas-inh"/>
</dbReference>
<feature type="chain" id="PRO_5036837529" evidence="7">
    <location>
        <begin position="25"/>
        <end position="851"/>
    </location>
</feature>
<gene>
    <name evidence="10" type="ORF">HXK21_09250</name>
</gene>
<dbReference type="Pfam" id="PF18676">
    <property type="entry name" value="MBG_2"/>
    <property type="match status" value="1"/>
</dbReference>
<dbReference type="Pfam" id="PF13306">
    <property type="entry name" value="LRR_5"/>
    <property type="match status" value="2"/>
</dbReference>
<accession>A0A929S0I0</accession>
<reference evidence="10" key="1">
    <citation type="submission" date="2020-04" db="EMBL/GenBank/DDBJ databases">
        <title>Deep metagenomics examines the oral microbiome during advanced dental caries in children, revealing novel taxa and co-occurrences with host molecules.</title>
        <authorList>
            <person name="Baker J.L."/>
            <person name="Morton J.T."/>
            <person name="Dinis M."/>
            <person name="Alvarez R."/>
            <person name="Tran N.C."/>
            <person name="Knight R."/>
            <person name="Edlund A."/>
        </authorList>
    </citation>
    <scope>NUCLEOTIDE SEQUENCE</scope>
    <source>
        <strain evidence="10">JCVI_34_bin.1</strain>
    </source>
</reference>
<dbReference type="InterPro" id="IPR000200">
    <property type="entry name" value="Peptidase_C10"/>
</dbReference>
<keyword evidence="5" id="KW-0788">Thiol protease</keyword>
<dbReference type="InterPro" id="IPR038765">
    <property type="entry name" value="Papain-like_cys_pep_sf"/>
</dbReference>
<sequence>MMNFSKRISISLLFALSIALFASAAPRTKAAIKAAAARVFSTSSLLKHAPTQRGSLKMLQSNNAYTIMGYDGGGFVIVSNDDLLPAVIAYSNTPFDNHSKNDNFKWYLSVAEASINELVKVGKPKKMIAPDQSKYAAQIPAFVTSHWGQEKPFNDLCPEGTASGTGGWQGYGGTGKCVTGCVATAMAQIMYYNGYPKRGIGKHSVTVKQADGSKKKVTVNYEESEYDWANMIDNYDGQYTAEQGNAVARLMLDCGVAADMSYATDASGSYTYNACEGLKRNFGYPETTQMLERKYYSEEAWMDIIYNELNARRAIFYSGQDLGHGGHAFVLSGYDTDGKVWINWGWEGNFDGFYDIALLNPQTYKFSADQDMIIGFEGTHGEQLKDTITVREPGKLATLIRDSTYHRITKLKVKGKINSTDLQVIRRIAGRGQDGKSQRSMLQELDLTEAEIVEGGEPYLIDGVRRLTTTKHEVPERAFYGCSGLHKLYLPETTTVIADGALGGLVRLDSVSIPAGQDKNYVFDGQLLMTKDSSEIISVLPYASGDLSVKKGIKKIHQYGLSGCVGLTKVTLPASLVEIGHEAFAGCNAISIIRSYAKTVPELGRNVFDDLNKSAIKLQVPTGTKSRYQGSEQWRDFNVVEFGTTIKVRGAIRKYGEENPKFGWQVKGDYVSGTPEVTCEATPTSPVGKYTIHINRGSIVEEQVEFIDGILYVQKATANLHAKDLTIKAGETPTFAYTIDGLQNNETTLELTEAPTFTVNKDDGSVVTVFDTPGVYTINISGGLSENYLFNYMPAHLTIQSATDGIAGVKIDSDTFDIYTSAGRLIVKAATNFNGLAKGIYIVNGKKVAVK</sequence>
<comment type="caution">
    <text evidence="10">The sequence shown here is derived from an EMBL/GenBank/DDBJ whole genome shotgun (WGS) entry which is preliminary data.</text>
</comment>
<evidence type="ECO:0000259" key="9">
    <source>
        <dbReference type="Pfam" id="PF18676"/>
    </source>
</evidence>
<feature type="domain" description="MBG" evidence="9">
    <location>
        <begin position="722"/>
        <end position="798"/>
    </location>
</feature>
<name>A0A929S0I0_9BACT</name>
<feature type="active site" description="Nucleophile" evidence="6">
    <location>
        <position position="181"/>
    </location>
</feature>
<dbReference type="Pfam" id="PF13734">
    <property type="entry name" value="Inhibitor_I69"/>
    <property type="match status" value="1"/>
</dbReference>
<evidence type="ECO:0000256" key="2">
    <source>
        <dbReference type="ARBA" id="ARBA00022670"/>
    </source>
</evidence>
<keyword evidence="3 7" id="KW-0732">Signal</keyword>
<evidence type="ECO:0000256" key="4">
    <source>
        <dbReference type="ARBA" id="ARBA00022801"/>
    </source>
</evidence>
<proteinExistence type="inferred from homology"/>
<dbReference type="Pfam" id="PF01640">
    <property type="entry name" value="Peptidase_C10"/>
    <property type="match status" value="1"/>
</dbReference>
<dbReference type="Proteomes" id="UP000704068">
    <property type="component" value="Unassembled WGS sequence"/>
</dbReference>
<evidence type="ECO:0000256" key="1">
    <source>
        <dbReference type="ARBA" id="ARBA00009693"/>
    </source>
</evidence>
<organism evidence="10 11">
    <name type="scientific">Alloprevotella tannerae</name>
    <dbReference type="NCBI Taxonomy" id="76122"/>
    <lineage>
        <taxon>Bacteria</taxon>
        <taxon>Pseudomonadati</taxon>
        <taxon>Bacteroidota</taxon>
        <taxon>Bacteroidia</taxon>
        <taxon>Bacteroidales</taxon>
        <taxon>Prevotellaceae</taxon>
        <taxon>Alloprevotella</taxon>
    </lineage>
</organism>
<evidence type="ECO:0000259" key="8">
    <source>
        <dbReference type="Pfam" id="PF13734"/>
    </source>
</evidence>
<dbReference type="Gene3D" id="3.80.10.10">
    <property type="entry name" value="Ribonuclease Inhibitor"/>
    <property type="match status" value="2"/>
</dbReference>
<dbReference type="InterPro" id="IPR026906">
    <property type="entry name" value="LRR_5"/>
</dbReference>
<dbReference type="Gene3D" id="3.30.910.30">
    <property type="entry name" value="Peptidase C10 family"/>
    <property type="match status" value="1"/>
</dbReference>
<dbReference type="InterPro" id="IPR032675">
    <property type="entry name" value="LRR_dom_sf"/>
</dbReference>
<dbReference type="Gene3D" id="3.90.70.50">
    <property type="entry name" value="Peptidase C10, streptopain"/>
    <property type="match status" value="1"/>
</dbReference>
<dbReference type="AlphaFoldDB" id="A0A929S0I0"/>
<evidence type="ECO:0000256" key="3">
    <source>
        <dbReference type="ARBA" id="ARBA00022729"/>
    </source>
</evidence>
<dbReference type="PRINTS" id="PR00797">
    <property type="entry name" value="STREPTOPAIN"/>
</dbReference>
<dbReference type="EMBL" id="JABZGR010000050">
    <property type="protein sequence ID" value="MBF0971197.1"/>
    <property type="molecule type" value="Genomic_DNA"/>
</dbReference>
<keyword evidence="2" id="KW-0645">Protease</keyword>
<keyword evidence="4" id="KW-0378">Hydrolase</keyword>
<feature type="domain" description="Spi protease inhibitor" evidence="8">
    <location>
        <begin position="50"/>
        <end position="112"/>
    </location>
</feature>
<feature type="active site" description="Proton acceptor" evidence="6">
    <location>
        <position position="327"/>
    </location>
</feature>
<evidence type="ECO:0000256" key="5">
    <source>
        <dbReference type="ARBA" id="ARBA00022807"/>
    </source>
</evidence>
<evidence type="ECO:0000256" key="7">
    <source>
        <dbReference type="SAM" id="SignalP"/>
    </source>
</evidence>
<dbReference type="SUPFAM" id="SSF54001">
    <property type="entry name" value="Cysteine proteinases"/>
    <property type="match status" value="1"/>
</dbReference>
<dbReference type="GO" id="GO:0008234">
    <property type="term" value="F:cysteine-type peptidase activity"/>
    <property type="evidence" value="ECO:0007669"/>
    <property type="project" value="UniProtKB-KW"/>
</dbReference>
<protein>
    <submittedName>
        <fullName evidence="10">C10 family peptidase</fullName>
    </submittedName>
</protein>
<evidence type="ECO:0000313" key="11">
    <source>
        <dbReference type="Proteomes" id="UP000704068"/>
    </source>
</evidence>
<comment type="similarity">
    <text evidence="1">Belongs to the peptidase C10 family.</text>
</comment>
<dbReference type="GO" id="GO:0006508">
    <property type="term" value="P:proteolysis"/>
    <property type="evidence" value="ECO:0007669"/>
    <property type="project" value="UniProtKB-KW"/>
</dbReference>
<evidence type="ECO:0000256" key="6">
    <source>
        <dbReference type="PIRSR" id="PIRSR600200-1"/>
    </source>
</evidence>
<feature type="signal peptide" evidence="7">
    <location>
        <begin position="1"/>
        <end position="24"/>
    </location>
</feature>
<dbReference type="InterPro" id="IPR041286">
    <property type="entry name" value="MBG_2"/>
</dbReference>
<dbReference type="InterPro" id="IPR044934">
    <property type="entry name" value="Streptopain_sf"/>
</dbReference>